<proteinExistence type="inferred from homology"/>
<reference evidence="10 11" key="1">
    <citation type="submission" date="2020-05" db="EMBL/GenBank/DDBJ databases">
        <title>Identification and distribution of gene clusters putatively required for synthesis of sphingolipid metabolism inhibitors in phylogenetically diverse species of the filamentous fungus Fusarium.</title>
        <authorList>
            <person name="Kim H.-S."/>
            <person name="Busman M."/>
            <person name="Brown D.W."/>
            <person name="Divon H."/>
            <person name="Uhlig S."/>
            <person name="Proctor R.H."/>
        </authorList>
    </citation>
    <scope>NUCLEOTIDE SEQUENCE [LARGE SCALE GENOMIC DNA]</scope>
    <source>
        <strain evidence="10 11">NRRL 25196</strain>
    </source>
</reference>
<dbReference type="SUPFAM" id="SSF103473">
    <property type="entry name" value="MFS general substrate transporter"/>
    <property type="match status" value="1"/>
</dbReference>
<feature type="transmembrane region" description="Helical" evidence="8">
    <location>
        <begin position="378"/>
        <end position="405"/>
    </location>
</feature>
<dbReference type="InterPro" id="IPR050360">
    <property type="entry name" value="MFS_Sugar_Transporters"/>
</dbReference>
<evidence type="ECO:0000256" key="8">
    <source>
        <dbReference type="SAM" id="Phobius"/>
    </source>
</evidence>
<keyword evidence="4 8" id="KW-0812">Transmembrane</keyword>
<evidence type="ECO:0000259" key="9">
    <source>
        <dbReference type="PROSITE" id="PS50850"/>
    </source>
</evidence>
<dbReference type="Proteomes" id="UP000574317">
    <property type="component" value="Unassembled WGS sequence"/>
</dbReference>
<feature type="transmembrane region" description="Helical" evidence="8">
    <location>
        <begin position="68"/>
        <end position="88"/>
    </location>
</feature>
<dbReference type="Pfam" id="PF00083">
    <property type="entry name" value="Sugar_tr"/>
    <property type="match status" value="1"/>
</dbReference>
<feature type="domain" description="Major facilitator superfamily (MFS) profile" evidence="9">
    <location>
        <begin position="12"/>
        <end position="473"/>
    </location>
</feature>
<protein>
    <submittedName>
        <fullName evidence="10">Sugar transport STP1</fullName>
    </submittedName>
</protein>
<feature type="transmembrane region" description="Helical" evidence="8">
    <location>
        <begin position="417"/>
        <end position="436"/>
    </location>
</feature>
<sequence>MALPPKWYQFLVSVFASLGSLLYGYDLGVIAEVIASGNFKSKFGDDPNATYVTPSYVVESEANESSGAVVSVFTGGAFFGAMFAGYAGDRLGRKWTIMIGALIFILGGSLQTAADHINYLYAGRCLAGLGVGFLVMIVPVYQGELCHPDIRGRVTALQQFMLGIGALVATAIGYGTYTGIGDDNSGQWRIPLGIQNLPAVILAALILFFPESPRWLIDHGRADEGLQTLAKLHAHGDINDTWVRAEFDQIQERLAMEHEASAKSYSELFTDRSCFRRLWLAISVQVAAQMTGVSAIQYYSVEIYAKIGIKGDETLRYQMISSVIALVAQFICMLVIDRTGRRWPLIGGNILNCITFIIATALLASFPPGSENTGGGAAGWGFIVVTWIYNFSFSATCGPLSWIIPAEIFDMKTRAKGVSLATMMSFAFNTMIGQTTSVALDDKHGIGWRWYILFIVCNFTNAVYFWAILPETANRPLEEMRYLFTEAPLFVPLMDEAKFAAGQDLERRVEKAEQTQELEHQE</sequence>
<keyword evidence="11" id="KW-1185">Reference proteome</keyword>
<comment type="similarity">
    <text evidence="2 7">Belongs to the major facilitator superfamily. Sugar transporter (TC 2.A.1.1) family.</text>
</comment>
<accession>A0A8H5JQB4</accession>
<feature type="transmembrane region" description="Helical" evidence="8">
    <location>
        <begin position="278"/>
        <end position="299"/>
    </location>
</feature>
<gene>
    <name evidence="10" type="ORF">FNAPI_4988</name>
</gene>
<dbReference type="InterPro" id="IPR003663">
    <property type="entry name" value="Sugar/inositol_transpt"/>
</dbReference>
<comment type="caution">
    <text evidence="10">The sequence shown here is derived from an EMBL/GenBank/DDBJ whole genome shotgun (WGS) entry which is preliminary data.</text>
</comment>
<dbReference type="GO" id="GO:0005351">
    <property type="term" value="F:carbohydrate:proton symporter activity"/>
    <property type="evidence" value="ECO:0007669"/>
    <property type="project" value="TreeGrafter"/>
</dbReference>
<evidence type="ECO:0000313" key="11">
    <source>
        <dbReference type="Proteomes" id="UP000574317"/>
    </source>
</evidence>
<organism evidence="10 11">
    <name type="scientific">Fusarium napiforme</name>
    <dbReference type="NCBI Taxonomy" id="42672"/>
    <lineage>
        <taxon>Eukaryota</taxon>
        <taxon>Fungi</taxon>
        <taxon>Dikarya</taxon>
        <taxon>Ascomycota</taxon>
        <taxon>Pezizomycotina</taxon>
        <taxon>Sordariomycetes</taxon>
        <taxon>Hypocreomycetidae</taxon>
        <taxon>Hypocreales</taxon>
        <taxon>Nectriaceae</taxon>
        <taxon>Fusarium</taxon>
        <taxon>Fusarium fujikuroi species complex</taxon>
    </lineage>
</organism>
<dbReference type="PANTHER" id="PTHR48022">
    <property type="entry name" value="PLASTIDIC GLUCOSE TRANSPORTER 4"/>
    <property type="match status" value="1"/>
</dbReference>
<dbReference type="NCBIfam" id="TIGR00879">
    <property type="entry name" value="SP"/>
    <property type="match status" value="1"/>
</dbReference>
<feature type="transmembrane region" description="Helical" evidence="8">
    <location>
        <begin position="95"/>
        <end position="113"/>
    </location>
</feature>
<comment type="subcellular location">
    <subcellularLocation>
        <location evidence="1">Membrane</location>
        <topology evidence="1">Multi-pass membrane protein</topology>
    </subcellularLocation>
</comment>
<feature type="transmembrane region" description="Helical" evidence="8">
    <location>
        <begin position="192"/>
        <end position="209"/>
    </location>
</feature>
<keyword evidence="6 8" id="KW-0472">Membrane</keyword>
<name>A0A8H5JQB4_9HYPO</name>
<feature type="transmembrane region" description="Helical" evidence="8">
    <location>
        <begin position="448"/>
        <end position="469"/>
    </location>
</feature>
<dbReference type="FunFam" id="1.20.1250.20:FF:000090">
    <property type="entry name" value="MFS sugar transporter, putative"/>
    <property type="match status" value="1"/>
</dbReference>
<keyword evidence="10" id="KW-0762">Sugar transport</keyword>
<dbReference type="PROSITE" id="PS00217">
    <property type="entry name" value="SUGAR_TRANSPORT_2"/>
    <property type="match status" value="1"/>
</dbReference>
<evidence type="ECO:0000256" key="5">
    <source>
        <dbReference type="ARBA" id="ARBA00022989"/>
    </source>
</evidence>
<dbReference type="InterPro" id="IPR036259">
    <property type="entry name" value="MFS_trans_sf"/>
</dbReference>
<evidence type="ECO:0000256" key="2">
    <source>
        <dbReference type="ARBA" id="ARBA00010992"/>
    </source>
</evidence>
<evidence type="ECO:0000256" key="6">
    <source>
        <dbReference type="ARBA" id="ARBA00023136"/>
    </source>
</evidence>
<dbReference type="EMBL" id="JAAOAO010000183">
    <property type="protein sequence ID" value="KAF5558776.1"/>
    <property type="molecule type" value="Genomic_DNA"/>
</dbReference>
<feature type="transmembrane region" description="Helical" evidence="8">
    <location>
        <begin position="319"/>
        <end position="336"/>
    </location>
</feature>
<evidence type="ECO:0000256" key="3">
    <source>
        <dbReference type="ARBA" id="ARBA00022448"/>
    </source>
</evidence>
<evidence type="ECO:0000256" key="7">
    <source>
        <dbReference type="RuleBase" id="RU003346"/>
    </source>
</evidence>
<dbReference type="InterPro" id="IPR005829">
    <property type="entry name" value="Sugar_transporter_CS"/>
</dbReference>
<dbReference type="GO" id="GO:0016020">
    <property type="term" value="C:membrane"/>
    <property type="evidence" value="ECO:0007669"/>
    <property type="project" value="UniProtKB-SubCell"/>
</dbReference>
<evidence type="ECO:0000256" key="1">
    <source>
        <dbReference type="ARBA" id="ARBA00004141"/>
    </source>
</evidence>
<dbReference type="PANTHER" id="PTHR48022:SF37">
    <property type="entry name" value="MAJOR FACILITATOR SUPERFAMILY (MFS) PROFILE DOMAIN-CONTAINING PROTEIN-RELATED"/>
    <property type="match status" value="1"/>
</dbReference>
<keyword evidence="5 8" id="KW-1133">Transmembrane helix</keyword>
<dbReference type="Gene3D" id="1.20.1250.20">
    <property type="entry name" value="MFS general substrate transporter like domains"/>
    <property type="match status" value="1"/>
</dbReference>
<dbReference type="PROSITE" id="PS50850">
    <property type="entry name" value="MFS"/>
    <property type="match status" value="1"/>
</dbReference>
<feature type="transmembrane region" description="Helical" evidence="8">
    <location>
        <begin position="7"/>
        <end position="25"/>
    </location>
</feature>
<evidence type="ECO:0000313" key="10">
    <source>
        <dbReference type="EMBL" id="KAF5558776.1"/>
    </source>
</evidence>
<feature type="transmembrane region" description="Helical" evidence="8">
    <location>
        <begin position="119"/>
        <end position="140"/>
    </location>
</feature>
<dbReference type="InterPro" id="IPR020846">
    <property type="entry name" value="MFS_dom"/>
</dbReference>
<dbReference type="AlphaFoldDB" id="A0A8H5JQB4"/>
<feature type="transmembrane region" description="Helical" evidence="8">
    <location>
        <begin position="343"/>
        <end position="366"/>
    </location>
</feature>
<evidence type="ECO:0000256" key="4">
    <source>
        <dbReference type="ARBA" id="ARBA00022692"/>
    </source>
</evidence>
<keyword evidence="3 7" id="KW-0813">Transport</keyword>
<dbReference type="PRINTS" id="PR00171">
    <property type="entry name" value="SUGRTRNSPORT"/>
</dbReference>
<dbReference type="InterPro" id="IPR005828">
    <property type="entry name" value="MFS_sugar_transport-like"/>
</dbReference>
<feature type="transmembrane region" description="Helical" evidence="8">
    <location>
        <begin position="160"/>
        <end position="180"/>
    </location>
</feature>